<dbReference type="CDD" id="cd00534">
    <property type="entry name" value="DHNA_DHNTPE"/>
    <property type="match status" value="1"/>
</dbReference>
<protein>
    <recommendedName>
        <fullName evidence="23">Folic acid synthesis protein FOL1</fullName>
        <ecNumber evidence="10">2.5.1.15</ecNumber>
        <ecNumber evidence="12">2.7.6.3</ecNumber>
        <ecNumber evidence="11">4.1.2.25</ecNumber>
    </recommendedName>
    <alternativeName>
        <fullName evidence="24">Folic acid synthesis protein fol1</fullName>
    </alternativeName>
</protein>
<dbReference type="EC" id="2.5.1.15" evidence="10"/>
<dbReference type="PANTHER" id="PTHR20941">
    <property type="entry name" value="FOLATE SYNTHESIS PROTEINS"/>
    <property type="match status" value="1"/>
</dbReference>
<evidence type="ECO:0000256" key="24">
    <source>
        <dbReference type="ARBA" id="ARBA00068111"/>
    </source>
</evidence>
<evidence type="ECO:0000256" key="1">
    <source>
        <dbReference type="ARBA" id="ARBA00000012"/>
    </source>
</evidence>
<dbReference type="AlphaFoldDB" id="A0A0J9X692"/>
<dbReference type="CDD" id="cd00483">
    <property type="entry name" value="HPPK"/>
    <property type="match status" value="1"/>
</dbReference>
<evidence type="ECO:0000256" key="17">
    <source>
        <dbReference type="ARBA" id="ARBA00022840"/>
    </source>
</evidence>
<comment type="pathway">
    <text evidence="6">Cofactor biosynthesis; tetrahydrofolate biosynthesis; 2-amino-4-hydroxy-6-hydroxymethyl-7,8-dihydropteridine diphosphate from 7,8-dihydroneopterin triphosphate: step 3/4.</text>
</comment>
<evidence type="ECO:0000256" key="14">
    <source>
        <dbReference type="ARBA" id="ARBA00022723"/>
    </source>
</evidence>
<evidence type="ECO:0000256" key="9">
    <source>
        <dbReference type="ARBA" id="ARBA00009951"/>
    </source>
</evidence>
<keyword evidence="13" id="KW-0808">Transferase</keyword>
<dbReference type="GO" id="GO:0046656">
    <property type="term" value="P:folic acid biosynthetic process"/>
    <property type="evidence" value="ECO:0007669"/>
    <property type="project" value="UniProtKB-KW"/>
</dbReference>
<dbReference type="PROSITE" id="PS00793">
    <property type="entry name" value="DHPS_2"/>
    <property type="match status" value="1"/>
</dbReference>
<dbReference type="PROSITE" id="PS50972">
    <property type="entry name" value="PTERIN_BINDING"/>
    <property type="match status" value="1"/>
</dbReference>
<evidence type="ECO:0000256" key="12">
    <source>
        <dbReference type="ARBA" id="ARBA00013253"/>
    </source>
</evidence>
<dbReference type="Pfam" id="PF00809">
    <property type="entry name" value="Pterin_bind"/>
    <property type="match status" value="1"/>
</dbReference>
<keyword evidence="16" id="KW-0418">Kinase</keyword>
<dbReference type="Gene3D" id="3.30.70.560">
    <property type="entry name" value="7,8-Dihydro-6-hydroxymethylpterin-pyrophosphokinase HPPK"/>
    <property type="match status" value="1"/>
</dbReference>
<evidence type="ECO:0000256" key="3">
    <source>
        <dbReference type="ARBA" id="ARBA00001353"/>
    </source>
</evidence>
<comment type="similarity">
    <text evidence="9">In the C-terminal section; belongs to the DHPS family.</text>
</comment>
<dbReference type="InterPro" id="IPR035907">
    <property type="entry name" value="Hppk_sf"/>
</dbReference>
<proteinExistence type="inferred from homology"/>
<evidence type="ECO:0000313" key="26">
    <source>
        <dbReference type="EMBL" id="CDO52723.1"/>
    </source>
</evidence>
<dbReference type="SUPFAM" id="SSF55083">
    <property type="entry name" value="6-hydroxymethyl-7,8-dihydropterin pyrophosphokinase, HPPK"/>
    <property type="match status" value="1"/>
</dbReference>
<dbReference type="EC" id="2.7.6.3" evidence="12"/>
<dbReference type="GO" id="GO:0046872">
    <property type="term" value="F:metal ion binding"/>
    <property type="evidence" value="ECO:0007669"/>
    <property type="project" value="UniProtKB-KW"/>
</dbReference>
<gene>
    <name evidence="26" type="ORF">BN980_GECA03s06610g</name>
</gene>
<evidence type="ECO:0000256" key="8">
    <source>
        <dbReference type="ARBA" id="ARBA00009640"/>
    </source>
</evidence>
<dbReference type="GO" id="GO:0005524">
    <property type="term" value="F:ATP binding"/>
    <property type="evidence" value="ECO:0007669"/>
    <property type="project" value="UniProtKB-KW"/>
</dbReference>
<keyword evidence="20" id="KW-0511">Multifunctional enzyme</keyword>
<dbReference type="InterPro" id="IPR045031">
    <property type="entry name" value="DHP_synth-like"/>
</dbReference>
<dbReference type="Proteomes" id="UP000242525">
    <property type="component" value="Unassembled WGS sequence"/>
</dbReference>
<dbReference type="EMBL" id="CCBN010000003">
    <property type="protein sequence ID" value="CDO52723.1"/>
    <property type="molecule type" value="Genomic_DNA"/>
</dbReference>
<comment type="catalytic activity">
    <reaction evidence="2">
        <text>6-hydroxymethyl-7,8-dihydropterin + ATP = (7,8-dihydropterin-6-yl)methyl diphosphate + AMP + H(+)</text>
        <dbReference type="Rhea" id="RHEA:11412"/>
        <dbReference type="ChEBI" id="CHEBI:15378"/>
        <dbReference type="ChEBI" id="CHEBI:30616"/>
        <dbReference type="ChEBI" id="CHEBI:44841"/>
        <dbReference type="ChEBI" id="CHEBI:72950"/>
        <dbReference type="ChEBI" id="CHEBI:456215"/>
        <dbReference type="EC" id="2.7.6.3"/>
    </reaction>
</comment>
<dbReference type="InterPro" id="IPR006157">
    <property type="entry name" value="FolB_dom"/>
</dbReference>
<dbReference type="InterPro" id="IPR043133">
    <property type="entry name" value="GTP-CH-I_C/QueF"/>
</dbReference>
<dbReference type="EC" id="4.1.2.25" evidence="11"/>
<evidence type="ECO:0000256" key="15">
    <source>
        <dbReference type="ARBA" id="ARBA00022741"/>
    </source>
</evidence>
<evidence type="ECO:0000256" key="13">
    <source>
        <dbReference type="ARBA" id="ARBA00022679"/>
    </source>
</evidence>
<comment type="pathway">
    <text evidence="7">Cofactor biosynthesis; tetrahydrofolate biosynthesis; 2-amino-4-hydroxy-6-hydroxymethyl-7,8-dihydropteridine diphosphate from 7,8-dihydroneopterin triphosphate: step 4/4.</text>
</comment>
<dbReference type="SUPFAM" id="SSF51717">
    <property type="entry name" value="Dihydropteroate synthetase-like"/>
    <property type="match status" value="1"/>
</dbReference>
<name>A0A0J9X692_GEOCN</name>
<dbReference type="UniPathway" id="UPA00077">
    <property type="reaction ID" value="UER00155"/>
</dbReference>
<dbReference type="NCBIfam" id="TIGR01498">
    <property type="entry name" value="folK"/>
    <property type="match status" value="1"/>
</dbReference>
<evidence type="ECO:0000256" key="10">
    <source>
        <dbReference type="ARBA" id="ARBA00012458"/>
    </source>
</evidence>
<reference evidence="26" key="1">
    <citation type="submission" date="2014-03" db="EMBL/GenBank/DDBJ databases">
        <authorList>
            <person name="Casaregola S."/>
        </authorList>
    </citation>
    <scope>NUCLEOTIDE SEQUENCE [LARGE SCALE GENOMIC DNA]</scope>
    <source>
        <strain evidence="26">CLIB 918</strain>
    </source>
</reference>
<evidence type="ECO:0000256" key="23">
    <source>
        <dbReference type="ARBA" id="ARBA00067568"/>
    </source>
</evidence>
<keyword evidence="18" id="KW-0460">Magnesium</keyword>
<dbReference type="STRING" id="1173061.A0A0J9X692"/>
<dbReference type="GO" id="GO:0005740">
    <property type="term" value="C:mitochondrial envelope"/>
    <property type="evidence" value="ECO:0007669"/>
    <property type="project" value="TreeGrafter"/>
</dbReference>
<dbReference type="OrthoDB" id="615426at2759"/>
<comment type="caution">
    <text evidence="26">The sequence shown here is derived from an EMBL/GenBank/DDBJ whole genome shotgun (WGS) entry which is preliminary data.</text>
</comment>
<dbReference type="GO" id="GO:0004156">
    <property type="term" value="F:dihydropteroate synthase activity"/>
    <property type="evidence" value="ECO:0007669"/>
    <property type="project" value="UniProtKB-EC"/>
</dbReference>
<dbReference type="GO" id="GO:0046654">
    <property type="term" value="P:tetrahydrofolate biosynthetic process"/>
    <property type="evidence" value="ECO:0007669"/>
    <property type="project" value="UniProtKB-UniPathway"/>
</dbReference>
<dbReference type="PANTHER" id="PTHR20941:SF1">
    <property type="entry name" value="FOLIC ACID SYNTHESIS PROTEIN FOL1"/>
    <property type="match status" value="1"/>
</dbReference>
<keyword evidence="27" id="KW-1185">Reference proteome</keyword>
<evidence type="ECO:0000256" key="5">
    <source>
        <dbReference type="ARBA" id="ARBA00004763"/>
    </source>
</evidence>
<evidence type="ECO:0000256" key="2">
    <source>
        <dbReference type="ARBA" id="ARBA00000198"/>
    </source>
</evidence>
<dbReference type="InterPro" id="IPR006390">
    <property type="entry name" value="DHP_synth_dom"/>
</dbReference>
<keyword evidence="17" id="KW-0067">ATP-binding</keyword>
<dbReference type="Pfam" id="PF01288">
    <property type="entry name" value="HPPK"/>
    <property type="match status" value="1"/>
</dbReference>
<dbReference type="PROSITE" id="PS00792">
    <property type="entry name" value="DHPS_1"/>
    <property type="match status" value="1"/>
</dbReference>
<dbReference type="GO" id="GO:0003848">
    <property type="term" value="F:2-amino-4-hydroxy-6-hydroxymethyldihydropteridine diphosphokinase activity"/>
    <property type="evidence" value="ECO:0007669"/>
    <property type="project" value="UniProtKB-EC"/>
</dbReference>
<comment type="catalytic activity">
    <reaction evidence="3">
        <text>7,8-dihydroneopterin = 6-hydroxymethyl-7,8-dihydropterin + glycolaldehyde</text>
        <dbReference type="Rhea" id="RHEA:10540"/>
        <dbReference type="ChEBI" id="CHEBI:17001"/>
        <dbReference type="ChEBI" id="CHEBI:17071"/>
        <dbReference type="ChEBI" id="CHEBI:44841"/>
        <dbReference type="EC" id="4.1.2.25"/>
    </reaction>
</comment>
<dbReference type="NCBIfam" id="TIGR00526">
    <property type="entry name" value="folB_dom"/>
    <property type="match status" value="2"/>
</dbReference>
<comment type="function">
    <text evidence="21">Catalyzes three sequential steps of tetrahydrofolate biosynthesis.</text>
</comment>
<feature type="domain" description="Pterin-binding" evidence="25">
    <location>
        <begin position="499"/>
        <end position="787"/>
    </location>
</feature>
<evidence type="ECO:0000256" key="16">
    <source>
        <dbReference type="ARBA" id="ARBA00022777"/>
    </source>
</evidence>
<evidence type="ECO:0000313" key="27">
    <source>
        <dbReference type="Proteomes" id="UP000242525"/>
    </source>
</evidence>
<comment type="similarity">
    <text evidence="8">In the N-terminal section; belongs to the DHNA family.</text>
</comment>
<dbReference type="Gene3D" id="3.20.20.20">
    <property type="entry name" value="Dihydropteroate synthase-like"/>
    <property type="match status" value="1"/>
</dbReference>
<evidence type="ECO:0000256" key="6">
    <source>
        <dbReference type="ARBA" id="ARBA00005013"/>
    </source>
</evidence>
<dbReference type="InterPro" id="IPR000550">
    <property type="entry name" value="Hppk"/>
</dbReference>
<evidence type="ECO:0000256" key="21">
    <source>
        <dbReference type="ARBA" id="ARBA00058009"/>
    </source>
</evidence>
<keyword evidence="14" id="KW-0479">Metal-binding</keyword>
<sequence length="797" mass="87221">MQQLTVGPTRKAILESGAARKDLVFVRDLSLKALTGVDAWHRPEPQPVTISIWLRTSVARAGSTDHLTYSLNYAVITRNVSRMVESSKFKSLEHIAERVAQVVLGDSVGGQWAKIQVKKPRALLRAEASEIIIVRQRADKQPTNHLATKTPYEVVAVEGEVDLVKIHKLRLVTIIGVNTIERLHKQNVILDLSLVKPVNYPQFSNAYDFRQVVQIVTDHVEDSSYKTVEAFVTSIAEVICSFGVEKVTVRAEKPSALTFAEAAGVEVTRTRKWYLAELESGNLTSTEIVKQPDGAVSTPLFPDTVEEFREGDNHTAFIAFGSNVGESLANIERSVTELAKRGITVVDTSSIFQSDPMYVLDQPKFYNGVFKTETSLKPLELLDALKDIEYNAFQRVKEIENGPRSIDLDIILYDDIVFNQPPKLMIPHVGMLSRTFVLKPLTQLVPSTAIHPLTAETFYSHLEQISDPDPEVQKSNALKSVVPLRGKAPLVFDADRSHTLVMGIVNVTPDSFSDGGKHYDEKDVSKAIAHAEKLIADGAKILDIGGMSTRPGSGATAPSAEEEISRVVPVIKAVRAKFPEIVISIDTYRAQVAQAAVEAGADIINDISAGQLDAAMLPTVKKLDVPIILNHTRGTPDTMNSLADYHYPVTEETAHDATVPLPNSDEAVIAAVAAELGERVQDAVKNHGINRWQIILDPGLGFAKNLQHNLAILRNLRALKDEFSGLPWLVAPSRKKFIGTLVAGKGTEVRAPEARVFGTAATITAAVQGGADIVRVHDVEEMVDVVRVADGIYRGIY</sequence>
<organism evidence="26 27">
    <name type="scientific">Geotrichum candidum</name>
    <name type="common">Oospora lactis</name>
    <name type="synonym">Dipodascus geotrichum</name>
    <dbReference type="NCBI Taxonomy" id="1173061"/>
    <lineage>
        <taxon>Eukaryota</taxon>
        <taxon>Fungi</taxon>
        <taxon>Dikarya</taxon>
        <taxon>Ascomycota</taxon>
        <taxon>Saccharomycotina</taxon>
        <taxon>Dipodascomycetes</taxon>
        <taxon>Dipodascales</taxon>
        <taxon>Dipodascaceae</taxon>
        <taxon>Geotrichum</taxon>
    </lineage>
</organism>
<dbReference type="Pfam" id="PF02152">
    <property type="entry name" value="FolB"/>
    <property type="match status" value="2"/>
</dbReference>
<dbReference type="GO" id="GO:0016301">
    <property type="term" value="F:kinase activity"/>
    <property type="evidence" value="ECO:0007669"/>
    <property type="project" value="UniProtKB-KW"/>
</dbReference>
<accession>A0A0J9X692</accession>
<dbReference type="NCBIfam" id="TIGR01496">
    <property type="entry name" value="DHPS"/>
    <property type="match status" value="1"/>
</dbReference>
<comment type="catalytic activity">
    <reaction evidence="1">
        <text>(7,8-dihydropterin-6-yl)methyl diphosphate + 4-aminobenzoate = 7,8-dihydropteroate + diphosphate</text>
        <dbReference type="Rhea" id="RHEA:19949"/>
        <dbReference type="ChEBI" id="CHEBI:17836"/>
        <dbReference type="ChEBI" id="CHEBI:17839"/>
        <dbReference type="ChEBI" id="CHEBI:33019"/>
        <dbReference type="ChEBI" id="CHEBI:72950"/>
        <dbReference type="EC" id="2.5.1.15"/>
    </reaction>
</comment>
<dbReference type="InterPro" id="IPR000489">
    <property type="entry name" value="Pterin-binding_dom"/>
</dbReference>
<keyword evidence="19" id="KW-0289">Folate biosynthesis</keyword>
<evidence type="ECO:0000256" key="4">
    <source>
        <dbReference type="ARBA" id="ARBA00001946"/>
    </source>
</evidence>
<dbReference type="FunFam" id="3.20.20.20:FF:000006">
    <property type="entry name" value="Dihydropteroate synthase"/>
    <property type="match status" value="1"/>
</dbReference>
<evidence type="ECO:0000256" key="7">
    <source>
        <dbReference type="ARBA" id="ARBA00005051"/>
    </source>
</evidence>
<dbReference type="InterPro" id="IPR011005">
    <property type="entry name" value="Dihydropteroate_synth-like_sf"/>
</dbReference>
<evidence type="ECO:0000259" key="25">
    <source>
        <dbReference type="PROSITE" id="PS50972"/>
    </source>
</evidence>
<dbReference type="Gene3D" id="3.30.1130.10">
    <property type="match status" value="2"/>
</dbReference>
<dbReference type="CDD" id="cd00739">
    <property type="entry name" value="DHPS"/>
    <property type="match status" value="1"/>
</dbReference>
<dbReference type="SUPFAM" id="SSF55620">
    <property type="entry name" value="Tetrahydrobiopterin biosynthesis enzymes-like"/>
    <property type="match status" value="2"/>
</dbReference>
<evidence type="ECO:0000256" key="18">
    <source>
        <dbReference type="ARBA" id="ARBA00022842"/>
    </source>
</evidence>
<comment type="similarity">
    <text evidence="22">In the central section; belongs to the HPPK family.</text>
</comment>
<comment type="pathway">
    <text evidence="5">Cofactor biosynthesis; tetrahydrofolate biosynthesis; 7,8-dihydrofolate from 2-amino-4-hydroxy-6-hydroxymethyl-7,8-dihydropteridine diphosphate and 4-aminobenzoate: step 1/2.</text>
</comment>
<evidence type="ECO:0000256" key="19">
    <source>
        <dbReference type="ARBA" id="ARBA00022909"/>
    </source>
</evidence>
<evidence type="ECO:0000256" key="22">
    <source>
        <dbReference type="ARBA" id="ARBA00061548"/>
    </source>
</evidence>
<keyword evidence="15" id="KW-0547">Nucleotide-binding</keyword>
<evidence type="ECO:0000256" key="20">
    <source>
        <dbReference type="ARBA" id="ARBA00023268"/>
    </source>
</evidence>
<dbReference type="GO" id="GO:0004150">
    <property type="term" value="F:dihydroneopterin aldolase activity"/>
    <property type="evidence" value="ECO:0007669"/>
    <property type="project" value="UniProtKB-EC"/>
</dbReference>
<evidence type="ECO:0000256" key="11">
    <source>
        <dbReference type="ARBA" id="ARBA00013043"/>
    </source>
</evidence>
<comment type="cofactor">
    <cofactor evidence="4">
        <name>Mg(2+)</name>
        <dbReference type="ChEBI" id="CHEBI:18420"/>
    </cofactor>
</comment>
<dbReference type="SMART" id="SM00905">
    <property type="entry name" value="FolB"/>
    <property type="match status" value="2"/>
</dbReference>